<dbReference type="STRING" id="655355.SAMN05216283_12029"/>
<evidence type="ECO:0000313" key="2">
    <source>
        <dbReference type="EMBL" id="SFF89963.1"/>
    </source>
</evidence>
<proteinExistence type="predicted"/>
<reference evidence="2 3" key="1">
    <citation type="submission" date="2016-10" db="EMBL/GenBank/DDBJ databases">
        <authorList>
            <person name="de Groot N.N."/>
        </authorList>
    </citation>
    <scope>NUCLEOTIDE SEQUENCE [LARGE SCALE GENOMIC DNA]</scope>
    <source>
        <strain evidence="2 3">CGMCC 1.9156</strain>
    </source>
</reference>
<name>A0A1I2MET3_9BACT</name>
<dbReference type="InterPro" id="IPR036291">
    <property type="entry name" value="NAD(P)-bd_dom_sf"/>
</dbReference>
<evidence type="ECO:0000313" key="3">
    <source>
        <dbReference type="Proteomes" id="UP000198964"/>
    </source>
</evidence>
<dbReference type="EMBL" id="FONW01000020">
    <property type="protein sequence ID" value="SFF89963.1"/>
    <property type="molecule type" value="Genomic_DNA"/>
</dbReference>
<evidence type="ECO:0000259" key="1">
    <source>
        <dbReference type="Pfam" id="PF13460"/>
    </source>
</evidence>
<dbReference type="RefSeq" id="WP_093921767.1">
    <property type="nucleotide sequence ID" value="NZ_FONW01000020.1"/>
</dbReference>
<feature type="domain" description="NAD(P)-binding" evidence="1">
    <location>
        <begin position="7"/>
        <end position="220"/>
    </location>
</feature>
<dbReference type="SUPFAM" id="SSF51735">
    <property type="entry name" value="NAD(P)-binding Rossmann-fold domains"/>
    <property type="match status" value="1"/>
</dbReference>
<dbReference type="Proteomes" id="UP000198964">
    <property type="component" value="Unassembled WGS sequence"/>
</dbReference>
<dbReference type="AlphaFoldDB" id="A0A1I2MET3"/>
<dbReference type="PANTHER" id="PTHR15020">
    <property type="entry name" value="FLAVIN REDUCTASE-RELATED"/>
    <property type="match status" value="1"/>
</dbReference>
<protein>
    <submittedName>
        <fullName evidence="2">Putative NADH-flavin reductase</fullName>
    </submittedName>
</protein>
<keyword evidence="3" id="KW-1185">Reference proteome</keyword>
<dbReference type="InterPro" id="IPR016040">
    <property type="entry name" value="NAD(P)-bd_dom"/>
</dbReference>
<dbReference type="PANTHER" id="PTHR15020:SF11">
    <property type="entry name" value="OS06G0360300 PROTEIN"/>
    <property type="match status" value="1"/>
</dbReference>
<dbReference type="Pfam" id="PF13460">
    <property type="entry name" value="NAD_binding_10"/>
    <property type="match status" value="1"/>
</dbReference>
<organism evidence="2 3">
    <name type="scientific">Sunxiuqinia elliptica</name>
    <dbReference type="NCBI Taxonomy" id="655355"/>
    <lineage>
        <taxon>Bacteria</taxon>
        <taxon>Pseudomonadati</taxon>
        <taxon>Bacteroidota</taxon>
        <taxon>Bacteroidia</taxon>
        <taxon>Marinilabiliales</taxon>
        <taxon>Prolixibacteraceae</taxon>
        <taxon>Sunxiuqinia</taxon>
    </lineage>
</organism>
<accession>A0A1I2MET3</accession>
<sequence length="241" mass="26807">MTTLVVGATGATGKQLVEQLLRMGQTVKLIVRPTAKIPETWKNNDRISIIEASISQIRVDEMIAYLSDCQSVASCLGHNLNLKGIYGKPGKLVTDAVKLLCTAIQKSSPDKPIKFVLMSTTGYRNRGLRESISIGEKLVMGVIRLLVPPQLDNEKAADFLRMNIGQQNKAIDWVVVRPDTLINEECVTEYELYGSPIRSALFNPGKTSRINVGNFMARLIVESSLWDNWKGQMPVIYNKRS</sequence>
<gene>
    <name evidence="2" type="ORF">SAMN05216283_12029</name>
</gene>
<dbReference type="Gene3D" id="3.40.50.720">
    <property type="entry name" value="NAD(P)-binding Rossmann-like Domain"/>
    <property type="match status" value="1"/>
</dbReference>